<accession>A0A543G7S8</accession>
<evidence type="ECO:0000313" key="9">
    <source>
        <dbReference type="EMBL" id="TQM42133.1"/>
    </source>
</evidence>
<dbReference type="InterPro" id="IPR011545">
    <property type="entry name" value="DEAD/DEAH_box_helicase_dom"/>
</dbReference>
<dbReference type="InterPro" id="IPR050079">
    <property type="entry name" value="DEAD_box_RNA_helicase"/>
</dbReference>
<dbReference type="Proteomes" id="UP000320773">
    <property type="component" value="Unassembled WGS sequence"/>
</dbReference>
<dbReference type="RefSeq" id="WP_089080594.1">
    <property type="nucleotide sequence ID" value="NZ_VFPJ01000001.1"/>
</dbReference>
<proteinExistence type="inferred from homology"/>
<keyword evidence="4 6" id="KW-0067">ATP-binding</keyword>
<evidence type="ECO:0000256" key="3">
    <source>
        <dbReference type="ARBA" id="ARBA00022806"/>
    </source>
</evidence>
<gene>
    <name evidence="9" type="ORF">BC670_3165</name>
</gene>
<keyword evidence="2 6" id="KW-0378">Hydrolase</keyword>
<name>A0A543G7S8_9FLAO</name>
<dbReference type="PROSITE" id="PS00039">
    <property type="entry name" value="DEAD_ATP_HELICASE"/>
    <property type="match status" value="1"/>
</dbReference>
<dbReference type="GO" id="GO:0016787">
    <property type="term" value="F:hydrolase activity"/>
    <property type="evidence" value="ECO:0007669"/>
    <property type="project" value="UniProtKB-KW"/>
</dbReference>
<dbReference type="SMART" id="SM00490">
    <property type="entry name" value="HELICc"/>
    <property type="match status" value="1"/>
</dbReference>
<evidence type="ECO:0000256" key="6">
    <source>
        <dbReference type="RuleBase" id="RU000492"/>
    </source>
</evidence>
<dbReference type="EMBL" id="VFPJ01000001">
    <property type="protein sequence ID" value="TQM42133.1"/>
    <property type="molecule type" value="Genomic_DNA"/>
</dbReference>
<evidence type="ECO:0000259" key="8">
    <source>
        <dbReference type="PROSITE" id="PS51194"/>
    </source>
</evidence>
<dbReference type="SUPFAM" id="SSF52540">
    <property type="entry name" value="P-loop containing nucleoside triphosphate hydrolases"/>
    <property type="match status" value="1"/>
</dbReference>
<dbReference type="InterPro" id="IPR027417">
    <property type="entry name" value="P-loop_NTPase"/>
</dbReference>
<dbReference type="PANTHER" id="PTHR47959">
    <property type="entry name" value="ATP-DEPENDENT RNA HELICASE RHLE-RELATED"/>
    <property type="match status" value="1"/>
</dbReference>
<dbReference type="Gene3D" id="3.40.50.300">
    <property type="entry name" value="P-loop containing nucleotide triphosphate hydrolases"/>
    <property type="match status" value="2"/>
</dbReference>
<sequence>MSNFIDLGLIIAFVETLKSLNINTPTEIQQQVIPQILQAQHDVVGIAHTGHGKTVAFGVPILQQIDVQNLHVQAVILAPTRELGQQITHQLQQFAQHHSSINILATCGGNPIKPQIAALQNNPQIVVATPGRLLDLLEQKVLNLQHVQFVVLDEADEMMAILHDSLTKIEQYLPKNKRQFLFTATYSGGLKQLVQQNFSKNTAIITSVVGTKTNTNIKHHYVIVDPIEKLAVLLHLLNSKPNQKGIIFCKTKAAVNKLAKNLAIKKFTSGAIHSSLTQPIRDKMMSQFRAGHIPILVATDLAARGIDIDDIQYIVNYHLPDTLETYIHRSGRSARNTHKGLVYNIIQEEELAQLQTIEKAIELPILKYEKPDNKSIEDNNTMIWAKQIYKTKPNHQISNELKNDIKAIFHHLTKDELIDKILANHLQQNAKK</sequence>
<dbReference type="InterPro" id="IPR000629">
    <property type="entry name" value="RNA-helicase_DEAD-box_CS"/>
</dbReference>
<dbReference type="GO" id="GO:0005524">
    <property type="term" value="F:ATP binding"/>
    <property type="evidence" value="ECO:0007669"/>
    <property type="project" value="UniProtKB-KW"/>
</dbReference>
<dbReference type="Pfam" id="PF00271">
    <property type="entry name" value="Helicase_C"/>
    <property type="match status" value="1"/>
</dbReference>
<evidence type="ECO:0000256" key="5">
    <source>
        <dbReference type="ARBA" id="ARBA00038437"/>
    </source>
</evidence>
<evidence type="ECO:0000256" key="4">
    <source>
        <dbReference type="ARBA" id="ARBA00022840"/>
    </source>
</evidence>
<evidence type="ECO:0000256" key="1">
    <source>
        <dbReference type="ARBA" id="ARBA00022741"/>
    </source>
</evidence>
<dbReference type="AlphaFoldDB" id="A0A543G7S8"/>
<evidence type="ECO:0000313" key="10">
    <source>
        <dbReference type="Proteomes" id="UP000320773"/>
    </source>
</evidence>
<dbReference type="PROSITE" id="PS51194">
    <property type="entry name" value="HELICASE_CTER"/>
    <property type="match status" value="1"/>
</dbReference>
<keyword evidence="1 6" id="KW-0547">Nucleotide-binding</keyword>
<evidence type="ECO:0000259" key="7">
    <source>
        <dbReference type="PROSITE" id="PS51192"/>
    </source>
</evidence>
<dbReference type="CDD" id="cd00268">
    <property type="entry name" value="DEADc"/>
    <property type="match status" value="1"/>
</dbReference>
<comment type="caution">
    <text evidence="9">The sequence shown here is derived from an EMBL/GenBank/DDBJ whole genome shotgun (WGS) entry which is preliminary data.</text>
</comment>
<dbReference type="CDD" id="cd18787">
    <property type="entry name" value="SF2_C_DEAD"/>
    <property type="match status" value="1"/>
</dbReference>
<feature type="domain" description="Helicase ATP-binding" evidence="7">
    <location>
        <begin position="34"/>
        <end position="204"/>
    </location>
</feature>
<evidence type="ECO:0000256" key="2">
    <source>
        <dbReference type="ARBA" id="ARBA00022801"/>
    </source>
</evidence>
<organism evidence="9 10">
    <name type="scientific">Flavobacterium branchiophilum</name>
    <dbReference type="NCBI Taxonomy" id="55197"/>
    <lineage>
        <taxon>Bacteria</taxon>
        <taxon>Pseudomonadati</taxon>
        <taxon>Bacteroidota</taxon>
        <taxon>Flavobacteriia</taxon>
        <taxon>Flavobacteriales</taxon>
        <taxon>Flavobacteriaceae</taxon>
        <taxon>Flavobacterium</taxon>
    </lineage>
</organism>
<dbReference type="InterPro" id="IPR044742">
    <property type="entry name" value="DEAD/DEAH_RhlB"/>
</dbReference>
<dbReference type="PROSITE" id="PS51192">
    <property type="entry name" value="HELICASE_ATP_BIND_1"/>
    <property type="match status" value="1"/>
</dbReference>
<dbReference type="GO" id="GO:0003724">
    <property type="term" value="F:RNA helicase activity"/>
    <property type="evidence" value="ECO:0007669"/>
    <property type="project" value="UniProtKB-ARBA"/>
</dbReference>
<dbReference type="PANTHER" id="PTHR47959:SF1">
    <property type="entry name" value="ATP-DEPENDENT RNA HELICASE DBPA"/>
    <property type="match status" value="1"/>
</dbReference>
<dbReference type="Pfam" id="PF00270">
    <property type="entry name" value="DEAD"/>
    <property type="match status" value="1"/>
</dbReference>
<dbReference type="InterPro" id="IPR014001">
    <property type="entry name" value="Helicase_ATP-bd"/>
</dbReference>
<feature type="domain" description="Helicase C-terminal" evidence="8">
    <location>
        <begin position="229"/>
        <end position="377"/>
    </location>
</feature>
<dbReference type="GO" id="GO:0005829">
    <property type="term" value="C:cytosol"/>
    <property type="evidence" value="ECO:0007669"/>
    <property type="project" value="TreeGrafter"/>
</dbReference>
<comment type="similarity">
    <text evidence="5 6">Belongs to the DEAD box helicase family.</text>
</comment>
<keyword evidence="3 6" id="KW-0347">Helicase</keyword>
<dbReference type="GO" id="GO:0003676">
    <property type="term" value="F:nucleic acid binding"/>
    <property type="evidence" value="ECO:0007669"/>
    <property type="project" value="InterPro"/>
</dbReference>
<reference evidence="9 10" key="1">
    <citation type="submission" date="2019-06" db="EMBL/GenBank/DDBJ databases">
        <title>Genomic Encyclopedia of Archaeal and Bacterial Type Strains, Phase II (KMG-II): from individual species to whole genera.</title>
        <authorList>
            <person name="Goeker M."/>
        </authorList>
    </citation>
    <scope>NUCLEOTIDE SEQUENCE [LARGE SCALE GENOMIC DNA]</scope>
    <source>
        <strain evidence="9 10">DSM 24789</strain>
    </source>
</reference>
<protein>
    <submittedName>
        <fullName evidence="9">ATP-dependent RNA helicase DeaD</fullName>
    </submittedName>
</protein>
<dbReference type="InterPro" id="IPR001650">
    <property type="entry name" value="Helicase_C-like"/>
</dbReference>
<dbReference type="SMART" id="SM00487">
    <property type="entry name" value="DEXDc"/>
    <property type="match status" value="1"/>
</dbReference>